<comment type="caution">
    <text evidence="2">The sequence shown here is derived from an EMBL/GenBank/DDBJ whole genome shotgun (WGS) entry which is preliminary data.</text>
</comment>
<evidence type="ECO:0000313" key="3">
    <source>
        <dbReference type="Proteomes" id="UP001500420"/>
    </source>
</evidence>
<protein>
    <submittedName>
        <fullName evidence="2">DUF2178 domain-containing protein</fullName>
    </submittedName>
</protein>
<dbReference type="EMBL" id="BAAADV010000004">
    <property type="protein sequence ID" value="GAA0674050.1"/>
    <property type="molecule type" value="Genomic_DNA"/>
</dbReference>
<dbReference type="AlphaFoldDB" id="A0AAV3T9T6"/>
<keyword evidence="1" id="KW-1133">Transmembrane helix</keyword>
<proteinExistence type="predicted"/>
<keyword evidence="3" id="KW-1185">Reference proteome</keyword>
<keyword evidence="1" id="KW-0812">Transmembrane</keyword>
<accession>A0AAV3T9T6</accession>
<sequence length="121" mass="12756">MNALFAVGIAALLVGMTIGRDLAGIVVYALAVIGGDGATVYLQFGSAVTLQDEREAELARSASNITFQLYGFLGLFAFVGLFLLDALGRPSIGPTVETLLYAYAAITLTWGAICTALRYRT</sequence>
<evidence type="ECO:0000313" key="2">
    <source>
        <dbReference type="EMBL" id="GAA0674050.1"/>
    </source>
</evidence>
<gene>
    <name evidence="2" type="ORF">GCM10009020_21570</name>
</gene>
<organism evidence="2 3">
    <name type="scientific">Natronoarchaeum mannanilyticum</name>
    <dbReference type="NCBI Taxonomy" id="926360"/>
    <lineage>
        <taxon>Archaea</taxon>
        <taxon>Methanobacteriati</taxon>
        <taxon>Methanobacteriota</taxon>
        <taxon>Stenosarchaea group</taxon>
        <taxon>Halobacteria</taxon>
        <taxon>Halobacteriales</taxon>
        <taxon>Natronoarchaeaceae</taxon>
    </lineage>
</organism>
<dbReference type="Proteomes" id="UP001500420">
    <property type="component" value="Unassembled WGS sequence"/>
</dbReference>
<feature type="transmembrane region" description="Helical" evidence="1">
    <location>
        <begin position="29"/>
        <end position="48"/>
    </location>
</feature>
<name>A0AAV3T9T6_9EURY</name>
<feature type="transmembrane region" description="Helical" evidence="1">
    <location>
        <begin position="100"/>
        <end position="119"/>
    </location>
</feature>
<reference evidence="2 3" key="1">
    <citation type="journal article" date="2019" name="Int. J. Syst. Evol. Microbiol.">
        <title>The Global Catalogue of Microorganisms (GCM) 10K type strain sequencing project: providing services to taxonomists for standard genome sequencing and annotation.</title>
        <authorList>
            <consortium name="The Broad Institute Genomics Platform"/>
            <consortium name="The Broad Institute Genome Sequencing Center for Infectious Disease"/>
            <person name="Wu L."/>
            <person name="Ma J."/>
        </authorList>
    </citation>
    <scope>NUCLEOTIDE SEQUENCE [LARGE SCALE GENOMIC DNA]</scope>
    <source>
        <strain evidence="2 3">JCM 16328</strain>
    </source>
</reference>
<feature type="transmembrane region" description="Helical" evidence="1">
    <location>
        <begin position="69"/>
        <end position="88"/>
    </location>
</feature>
<keyword evidence="1" id="KW-0472">Membrane</keyword>
<evidence type="ECO:0000256" key="1">
    <source>
        <dbReference type="SAM" id="Phobius"/>
    </source>
</evidence>